<dbReference type="AlphaFoldDB" id="A0A1G6RQ85"/>
<evidence type="ECO:0000313" key="2">
    <source>
        <dbReference type="Proteomes" id="UP000199467"/>
    </source>
</evidence>
<proteinExistence type="predicted"/>
<reference evidence="2" key="1">
    <citation type="submission" date="2016-10" db="EMBL/GenBank/DDBJ databases">
        <authorList>
            <person name="Varghese N."/>
            <person name="Submissions S."/>
        </authorList>
    </citation>
    <scope>NUCLEOTIDE SEQUENCE [LARGE SCALE GENOMIC DNA]</scope>
    <source>
        <strain evidence="2">DSM 26382</strain>
    </source>
</reference>
<evidence type="ECO:0000313" key="1">
    <source>
        <dbReference type="EMBL" id="SDD06779.1"/>
    </source>
</evidence>
<dbReference type="EMBL" id="FMZQ01000010">
    <property type="protein sequence ID" value="SDD06779.1"/>
    <property type="molecule type" value="Genomic_DNA"/>
</dbReference>
<keyword evidence="2" id="KW-1185">Reference proteome</keyword>
<name>A0A1G6RQ85_9GAMM</name>
<dbReference type="PROSITE" id="PS51257">
    <property type="entry name" value="PROKAR_LIPOPROTEIN"/>
    <property type="match status" value="1"/>
</dbReference>
<gene>
    <name evidence="1" type="ORF">SAMN05216576_11083</name>
</gene>
<dbReference type="Proteomes" id="UP000199467">
    <property type="component" value="Unassembled WGS sequence"/>
</dbReference>
<dbReference type="RefSeq" id="WP_090336909.1">
    <property type="nucleotide sequence ID" value="NZ_FMZQ01000010.1"/>
</dbReference>
<organism evidence="1 2">
    <name type="scientific">Ectopseudomonas chengduensis</name>
    <dbReference type="NCBI Taxonomy" id="489632"/>
    <lineage>
        <taxon>Bacteria</taxon>
        <taxon>Pseudomonadati</taxon>
        <taxon>Pseudomonadota</taxon>
        <taxon>Gammaproteobacteria</taxon>
        <taxon>Pseudomonadales</taxon>
        <taxon>Pseudomonadaceae</taxon>
        <taxon>Ectopseudomonas</taxon>
    </lineage>
</organism>
<protein>
    <submittedName>
        <fullName evidence="1">Uncharacterized protein</fullName>
    </submittedName>
</protein>
<accession>A0A1G6RQ85</accession>
<sequence length="344" mass="38389">MRISRALRLCAIASLVLLTACTPIKRFGANQSLRFMENNLVGPMLESHDADMACYSGASVAPLIQSTSGMGADNQQLLTLLYLTAATCAEQTAFEQELRYLRASRSKQVEEAQDARITQKRYAELAARRQYQSYRNFANYYEQRFDIRIGDNCPTFDQDIDELIYLLGLIQGLQAIQNDINSQNAVGVPKDIAAKTERAMTCLDNEKWWGAPMAARALVWNMLPGSGEGQNPWQVLEQSRQIGERRGVRLAHALYVISATAKNDEQHLRNALRAFGSTQAGNSSFTLNESYAQVDAISSSTVMNNADRYWTTNAGTRTPIGGLLRFWDEKQQPVDTGIEIDDLL</sequence>